<dbReference type="GO" id="GO:0005694">
    <property type="term" value="C:chromosome"/>
    <property type="evidence" value="ECO:0007669"/>
    <property type="project" value="UniProtKB-SubCell"/>
</dbReference>
<dbReference type="PROSITE" id="PS50868">
    <property type="entry name" value="POST_SET"/>
    <property type="match status" value="1"/>
</dbReference>
<dbReference type="InterPro" id="IPR046341">
    <property type="entry name" value="SET_dom_sf"/>
</dbReference>
<dbReference type="Pfam" id="PF00856">
    <property type="entry name" value="SET"/>
    <property type="match status" value="1"/>
</dbReference>
<dbReference type="PANTHER" id="PTHR22884">
    <property type="entry name" value="SET DOMAIN PROTEINS"/>
    <property type="match status" value="1"/>
</dbReference>
<dbReference type="RefSeq" id="XP_067712734.1">
    <property type="nucleotide sequence ID" value="XM_067856633.1"/>
</dbReference>
<evidence type="ECO:0000259" key="10">
    <source>
        <dbReference type="PROSITE" id="PS50868"/>
    </source>
</evidence>
<evidence type="ECO:0000256" key="6">
    <source>
        <dbReference type="ARBA" id="ARBA00022691"/>
    </source>
</evidence>
<sequence length="1004" mass="110765">MIPSAAPSFGGTDLANPIPPDVCFYTSQQRALGGSYPALYVPEAAPGFHVPQPVQSVAGGLNFTTEPLSGWSAMEDPGVCVKYPFEEATNLTRYSWFERSNMVAYEPGMRRRVAQRNTSWTVMTSTSSQKASSSDVERRNASPSRSSSQRDDGSPSKDTLSEDLGSIEDDIEGDAEVNTKPTSFRHPTIVVEHRWSFLFPRSARPGYPLAPPSFKPRLRQPLHSNSSAAESTSDGSSADSGTPHGGKEQLSGPDDAMVPQVTTVQQAFTSPAFGGRSSVLRCLVTDLEMRFISRTQMNYAFHLSAIAERVVHQGVYHLTNPLCQWSPVISNEPIDTRCALRLLSILRGPVWEYARFHRGDNYLVPQIDKMHVHPVDEAAATGVHPPVDLTASDLPMNAEPHAGEHPAKYQKVSDCTSAGTGIPIDGLAGCTDDLLTMERQVPHNQQPCPQMETLSLMPTSFCVPENLSEAIMSAIYASLISSYGFLESCSDADVSTDVTATEDMRERFFGFVRRAVGFDCPDALICGVVVSLMHMATEAGEFREPVVAAHCAATCQPINHQTAVDDMLAPFDPIIIPTITDVLTPQRPAYGEIGESNERLCLCCSKYAMCPTVFNEYITFGGTPSTPADMELGVWIFDSPFTRYKMRDVPTLYHQQMQYSTKKYITIADLNDSVLSTRALNLRLEFCGRGDWVFDDGTLPPNEGEKERPMYGKVLTAEDLMQLEFTGTANQVAKKFFLLQKAFLTTGKGGTSRLIFMDPYANIDASICEDKDYVDLLVDLLGLLHKQSPESFLASCNGYYYYEDGFLPENIDVQRLRNTLFGLESGHYRTAMLADVVADQKHVLGLSQKLPFLTKCKRVVIGKSRIHGYGLFAADTINKGDLIMEYAGVVISDYMADLREAVYDRLLCGSVYMFRLDLNHIIDSTFYGNCARFINHSCDPNTATTNFSFIEEDGYGTHVGVYASKVIPAGEEIFYNYRLSAGSANREVCHCGSYICTGYMSLVK</sequence>
<evidence type="ECO:0000256" key="4">
    <source>
        <dbReference type="ARBA" id="ARBA00022603"/>
    </source>
</evidence>
<protein>
    <submittedName>
        <fullName evidence="11">SET domain-containing protein, putative</fullName>
    </submittedName>
</protein>
<feature type="domain" description="Post-SET" evidence="10">
    <location>
        <begin position="985"/>
        <end position="1001"/>
    </location>
</feature>
<evidence type="ECO:0000256" key="8">
    <source>
        <dbReference type="SAM" id="MobiDB-lite"/>
    </source>
</evidence>
<dbReference type="SUPFAM" id="SSF82199">
    <property type="entry name" value="SET domain"/>
    <property type="match status" value="1"/>
</dbReference>
<dbReference type="AlphaFoldDB" id="A0AAV4LLW3"/>
<dbReference type="PROSITE" id="PS50280">
    <property type="entry name" value="SET"/>
    <property type="match status" value="1"/>
</dbReference>
<dbReference type="InterPro" id="IPR001214">
    <property type="entry name" value="SET_dom"/>
</dbReference>
<feature type="compositionally biased region" description="Low complexity" evidence="8">
    <location>
        <begin position="125"/>
        <end position="134"/>
    </location>
</feature>
<feature type="domain" description="SET" evidence="9">
    <location>
        <begin position="857"/>
        <end position="978"/>
    </location>
</feature>
<dbReference type="GO" id="GO:0008168">
    <property type="term" value="F:methyltransferase activity"/>
    <property type="evidence" value="ECO:0007669"/>
    <property type="project" value="UniProtKB-KW"/>
</dbReference>
<keyword evidence="5" id="KW-0808">Transferase</keyword>
<evidence type="ECO:0000256" key="5">
    <source>
        <dbReference type="ARBA" id="ARBA00022679"/>
    </source>
</evidence>
<keyword evidence="6" id="KW-0949">S-adenosyl-L-methionine</keyword>
<comment type="subcellular location">
    <subcellularLocation>
        <location evidence="2">Chromosome</location>
    </subcellularLocation>
    <subcellularLocation>
        <location evidence="1">Nucleus</location>
    </subcellularLocation>
</comment>
<keyword evidence="12" id="KW-1185">Reference proteome</keyword>
<dbReference type="GO" id="GO:0005634">
    <property type="term" value="C:nucleus"/>
    <property type="evidence" value="ECO:0007669"/>
    <property type="project" value="UniProtKB-SubCell"/>
</dbReference>
<dbReference type="EMBL" id="BPLF01000001">
    <property type="protein sequence ID" value="GIX60663.1"/>
    <property type="molecule type" value="Genomic_DNA"/>
</dbReference>
<feature type="compositionally biased region" description="Low complexity" evidence="8">
    <location>
        <begin position="224"/>
        <end position="242"/>
    </location>
</feature>
<evidence type="ECO:0000256" key="2">
    <source>
        <dbReference type="ARBA" id="ARBA00004286"/>
    </source>
</evidence>
<dbReference type="InterPro" id="IPR003616">
    <property type="entry name" value="Post-SET_dom"/>
</dbReference>
<gene>
    <name evidence="11" type="ORF">BcabD6B2_00980</name>
</gene>
<dbReference type="SMART" id="SM00317">
    <property type="entry name" value="SET"/>
    <property type="match status" value="1"/>
</dbReference>
<dbReference type="GeneID" id="94192146"/>
<evidence type="ECO:0000259" key="9">
    <source>
        <dbReference type="PROSITE" id="PS50280"/>
    </source>
</evidence>
<keyword evidence="4" id="KW-0489">Methyltransferase</keyword>
<evidence type="ECO:0000313" key="11">
    <source>
        <dbReference type="EMBL" id="GIX60663.1"/>
    </source>
</evidence>
<dbReference type="Gene3D" id="2.170.270.10">
    <property type="entry name" value="SET domain"/>
    <property type="match status" value="1"/>
</dbReference>
<feature type="region of interest" description="Disordered" evidence="8">
    <location>
        <begin position="210"/>
        <end position="255"/>
    </location>
</feature>
<comment type="caution">
    <text evidence="11">The sequence shown here is derived from an EMBL/GenBank/DDBJ whole genome shotgun (WGS) entry which is preliminary data.</text>
</comment>
<name>A0AAV4LLW3_BABCB</name>
<feature type="region of interest" description="Disordered" evidence="8">
    <location>
        <begin position="116"/>
        <end position="163"/>
    </location>
</feature>
<dbReference type="GO" id="GO:0032259">
    <property type="term" value="P:methylation"/>
    <property type="evidence" value="ECO:0007669"/>
    <property type="project" value="UniProtKB-KW"/>
</dbReference>
<evidence type="ECO:0000256" key="3">
    <source>
        <dbReference type="ARBA" id="ARBA00022454"/>
    </source>
</evidence>
<evidence type="ECO:0000256" key="7">
    <source>
        <dbReference type="ARBA" id="ARBA00023242"/>
    </source>
</evidence>
<organism evidence="11 12">
    <name type="scientific">Babesia caballi</name>
    <dbReference type="NCBI Taxonomy" id="5871"/>
    <lineage>
        <taxon>Eukaryota</taxon>
        <taxon>Sar</taxon>
        <taxon>Alveolata</taxon>
        <taxon>Apicomplexa</taxon>
        <taxon>Aconoidasida</taxon>
        <taxon>Piroplasmida</taxon>
        <taxon>Babesiidae</taxon>
        <taxon>Babesia</taxon>
    </lineage>
</organism>
<evidence type="ECO:0000256" key="1">
    <source>
        <dbReference type="ARBA" id="ARBA00004123"/>
    </source>
</evidence>
<keyword evidence="7" id="KW-0539">Nucleus</keyword>
<dbReference type="InterPro" id="IPR050777">
    <property type="entry name" value="SET2_Histone-Lys_MeTrsfase"/>
</dbReference>
<evidence type="ECO:0000313" key="12">
    <source>
        <dbReference type="Proteomes" id="UP001497744"/>
    </source>
</evidence>
<proteinExistence type="predicted"/>
<keyword evidence="3" id="KW-0158">Chromosome</keyword>
<dbReference type="Proteomes" id="UP001497744">
    <property type="component" value="Unassembled WGS sequence"/>
</dbReference>
<reference evidence="11 12" key="1">
    <citation type="submission" date="2021-06" db="EMBL/GenBank/DDBJ databases">
        <title>Genome sequence of Babesia caballi.</title>
        <authorList>
            <person name="Yamagishi J."/>
            <person name="Kidaka T."/>
            <person name="Ochi A."/>
        </authorList>
    </citation>
    <scope>NUCLEOTIDE SEQUENCE [LARGE SCALE GENOMIC DNA]</scope>
    <source>
        <strain evidence="11">USDA-D6B2</strain>
    </source>
</reference>
<accession>A0AAV4LLW3</accession>